<protein>
    <submittedName>
        <fullName evidence="1">Uncharacterized protein</fullName>
    </submittedName>
</protein>
<name>A0A7L8AFM6_9FLAO</name>
<reference evidence="1 2" key="1">
    <citation type="journal article" date="2016" name="Int. J. Syst. Evol. Microbiol.">
        <title>Polaribacter haliotis sp. nov., isolated from the gut of abalone Haliotis discus hannai.</title>
        <authorList>
            <person name="Kim Y.O."/>
            <person name="Park I.S."/>
            <person name="Park S."/>
            <person name="Nam B.H."/>
            <person name="Park J.M."/>
            <person name="Kim D.G."/>
            <person name="Yoon J.H."/>
        </authorList>
    </citation>
    <scope>NUCLEOTIDE SEQUENCE [LARGE SCALE GENOMIC DNA]</scope>
    <source>
        <strain evidence="1 2">KCTC 52418</strain>
    </source>
</reference>
<dbReference type="EMBL" id="CP061813">
    <property type="protein sequence ID" value="QOD60619.1"/>
    <property type="molecule type" value="Genomic_DNA"/>
</dbReference>
<dbReference type="Proteomes" id="UP000516764">
    <property type="component" value="Chromosome"/>
</dbReference>
<dbReference type="KEGG" id="phal:H9I45_14965"/>
<sequence length="80" mass="8833">MVDEIKGNIELKNALPYGTIKKITETFGYKSQGNVSEVIAGNKKGNTLLIECAEKIVTAYEDCGFEEKITEILKGYDVSK</sequence>
<gene>
    <name evidence="1" type="ORF">H9I45_14965</name>
</gene>
<evidence type="ECO:0000313" key="1">
    <source>
        <dbReference type="EMBL" id="QOD60619.1"/>
    </source>
</evidence>
<dbReference type="RefSeq" id="WP_088354328.1">
    <property type="nucleotide sequence ID" value="NZ_CP061813.1"/>
</dbReference>
<dbReference type="OrthoDB" id="9901738at2"/>
<keyword evidence="2" id="KW-1185">Reference proteome</keyword>
<organism evidence="1 2">
    <name type="scientific">Polaribacter haliotis</name>
    <dbReference type="NCBI Taxonomy" id="1888915"/>
    <lineage>
        <taxon>Bacteria</taxon>
        <taxon>Pseudomonadati</taxon>
        <taxon>Bacteroidota</taxon>
        <taxon>Flavobacteriia</taxon>
        <taxon>Flavobacteriales</taxon>
        <taxon>Flavobacteriaceae</taxon>
    </lineage>
</organism>
<accession>A0A7L8AFM6</accession>
<dbReference type="AlphaFoldDB" id="A0A7L8AFM6"/>
<proteinExistence type="predicted"/>
<evidence type="ECO:0000313" key="2">
    <source>
        <dbReference type="Proteomes" id="UP000516764"/>
    </source>
</evidence>